<keyword evidence="1" id="KW-0732">Signal</keyword>
<evidence type="ECO:0000256" key="1">
    <source>
        <dbReference type="SAM" id="SignalP"/>
    </source>
</evidence>
<evidence type="ECO:0000313" key="4">
    <source>
        <dbReference type="Proteomes" id="UP000269669"/>
    </source>
</evidence>
<protein>
    <submittedName>
        <fullName evidence="3">Uncharacterized protein YecT (DUF1311 family)</fullName>
    </submittedName>
</protein>
<dbReference type="RefSeq" id="WP_125485649.1">
    <property type="nucleotide sequence ID" value="NZ_RSDW01000001.1"/>
</dbReference>
<accession>A0A3R9R3K6</accession>
<evidence type="ECO:0000259" key="2">
    <source>
        <dbReference type="Pfam" id="PF07007"/>
    </source>
</evidence>
<organism evidence="3 4">
    <name type="scientific">Edaphobacter aggregans</name>
    <dbReference type="NCBI Taxonomy" id="570835"/>
    <lineage>
        <taxon>Bacteria</taxon>
        <taxon>Pseudomonadati</taxon>
        <taxon>Acidobacteriota</taxon>
        <taxon>Terriglobia</taxon>
        <taxon>Terriglobales</taxon>
        <taxon>Acidobacteriaceae</taxon>
        <taxon>Edaphobacter</taxon>
    </lineage>
</organism>
<dbReference type="EMBL" id="RSDW01000001">
    <property type="protein sequence ID" value="RSL17125.1"/>
    <property type="molecule type" value="Genomic_DNA"/>
</dbReference>
<dbReference type="Gene3D" id="1.20.1270.180">
    <property type="match status" value="1"/>
</dbReference>
<feature type="chain" id="PRO_5018669733" evidence="1">
    <location>
        <begin position="20"/>
        <end position="171"/>
    </location>
</feature>
<reference evidence="3 4" key="1">
    <citation type="submission" date="2018-12" db="EMBL/GenBank/DDBJ databases">
        <title>Sequencing of bacterial isolates from soil warming experiment in Harvard Forest, Massachusetts, USA.</title>
        <authorList>
            <person name="Deangelis K."/>
        </authorList>
    </citation>
    <scope>NUCLEOTIDE SEQUENCE [LARGE SCALE GENOMIC DNA]</scope>
    <source>
        <strain evidence="3 4">EB153</strain>
    </source>
</reference>
<sequence length="171" mass="19015">MKIVAGTIVLLALHALCSAQIQTQDISQAQLDAINSLTLSQAVKQREMYKAPLKSAYNRQIALIGKDCQAEIEQGQQPYNICMGRASQQAENDYSVFYNNLQMLCHDEEQLATLQASEKAWQTYKDSAMKATNAAWPNGTGAPGFAGQVYVSLVRNRMQELHEIFMLNIAQ</sequence>
<dbReference type="Pfam" id="PF07007">
    <property type="entry name" value="LprI"/>
    <property type="match status" value="1"/>
</dbReference>
<dbReference type="Proteomes" id="UP000269669">
    <property type="component" value="Unassembled WGS sequence"/>
</dbReference>
<name>A0A3R9R3K6_9BACT</name>
<dbReference type="InterPro" id="IPR009739">
    <property type="entry name" value="LprI-like_N"/>
</dbReference>
<feature type="domain" description="Lysozyme inhibitor LprI-like N-terminal" evidence="2">
    <location>
        <begin position="74"/>
        <end position="161"/>
    </location>
</feature>
<gene>
    <name evidence="3" type="ORF">EDE15_2653</name>
</gene>
<proteinExistence type="predicted"/>
<comment type="caution">
    <text evidence="3">The sequence shown here is derived from an EMBL/GenBank/DDBJ whole genome shotgun (WGS) entry which is preliminary data.</text>
</comment>
<feature type="signal peptide" evidence="1">
    <location>
        <begin position="1"/>
        <end position="19"/>
    </location>
</feature>
<dbReference type="AlphaFoldDB" id="A0A3R9R3K6"/>
<keyword evidence="4" id="KW-1185">Reference proteome</keyword>
<evidence type="ECO:0000313" key="3">
    <source>
        <dbReference type="EMBL" id="RSL17125.1"/>
    </source>
</evidence>